<evidence type="ECO:0000259" key="2">
    <source>
        <dbReference type="Pfam" id="PF04734"/>
    </source>
</evidence>
<dbReference type="OrthoDB" id="926204at2"/>
<dbReference type="EMBL" id="PVTR01000003">
    <property type="protein sequence ID" value="PRY89207.1"/>
    <property type="molecule type" value="Genomic_DNA"/>
</dbReference>
<keyword evidence="1" id="KW-1133">Transmembrane helix</keyword>
<keyword evidence="4" id="KW-1185">Reference proteome</keyword>
<evidence type="ECO:0000313" key="4">
    <source>
        <dbReference type="Proteomes" id="UP000238157"/>
    </source>
</evidence>
<keyword evidence="1" id="KW-0472">Membrane</keyword>
<organism evidence="3 4">
    <name type="scientific">Mongoliibacter ruber</name>
    <dbReference type="NCBI Taxonomy" id="1750599"/>
    <lineage>
        <taxon>Bacteria</taxon>
        <taxon>Pseudomonadati</taxon>
        <taxon>Bacteroidota</taxon>
        <taxon>Cytophagia</taxon>
        <taxon>Cytophagales</taxon>
        <taxon>Cyclobacteriaceae</taxon>
        <taxon>Mongoliibacter</taxon>
    </lineage>
</organism>
<gene>
    <name evidence="3" type="ORF">CLW00_103329</name>
</gene>
<dbReference type="AlphaFoldDB" id="A0A2T0WRA8"/>
<dbReference type="InterPro" id="IPR031329">
    <property type="entry name" value="NEUT/ALK_ceramidase_N"/>
</dbReference>
<accession>A0A2T0WRA8</accession>
<protein>
    <submittedName>
        <fullName evidence="3">Neutral/alkaline ceramidase-like enzyme</fullName>
    </submittedName>
</protein>
<name>A0A2T0WRA8_9BACT</name>
<dbReference type="Pfam" id="PF04734">
    <property type="entry name" value="Ceramidase_alk"/>
    <property type="match status" value="1"/>
</dbReference>
<sequence>MRHRKLQRFLRAVAWILGVLLFLVLALFTRMDRTHYGQMDYYKNTLAAIDSIPLNSSESDVWLAGWSKVNTTPNNPVNLVGYKPRGAYTFVQDSSFIRSLAVSNGEKSVVFLSYELMIIHPVLHNRIKEAIAREKIPLDFIYMTATHTHSGMGGYMPGLAGKLAFGGYDEKVMQLLEDNTLLSIKSAIHQMDTVNLNYRVSPTENLVANRLVAEDPVDPLVRQLVFTKKTGEKGMFLTYAAHSTTQNSKFRGLSGDYPHYLMDHFEKNGFDFSLFAAGAVGSHKPLAEGNSPDHVEAYSRKLFDQINENESKLILEEDARLSFASFPLFLRKPHYRIAQNIRLRPYIFNALFGDTNAHFDLMQLGNILLVSSSGEISGIFMQEWEKYASEHGLQLIITCFNGGYIGYITPDKYYDTSHYEVRDMNWFGPYNGAYFDEILQKFIKKASK</sequence>
<keyword evidence="1" id="KW-0812">Transmembrane</keyword>
<feature type="domain" description="Neutral/alkaline non-lysosomal ceramidase N-terminal" evidence="2">
    <location>
        <begin position="73"/>
        <end position="267"/>
    </location>
</feature>
<evidence type="ECO:0000313" key="3">
    <source>
        <dbReference type="EMBL" id="PRY89207.1"/>
    </source>
</evidence>
<comment type="caution">
    <text evidence="3">The sequence shown here is derived from an EMBL/GenBank/DDBJ whole genome shotgun (WGS) entry which is preliminary data.</text>
</comment>
<dbReference type="Proteomes" id="UP000238157">
    <property type="component" value="Unassembled WGS sequence"/>
</dbReference>
<reference evidence="3 4" key="1">
    <citation type="submission" date="2018-03" db="EMBL/GenBank/DDBJ databases">
        <title>Genomic Encyclopedia of Archaeal and Bacterial Type Strains, Phase II (KMG-II): from individual species to whole genera.</title>
        <authorList>
            <person name="Goeker M."/>
        </authorList>
    </citation>
    <scope>NUCLEOTIDE SEQUENCE [LARGE SCALE GENOMIC DNA]</scope>
    <source>
        <strain evidence="3 4">DSM 27929</strain>
    </source>
</reference>
<dbReference type="RefSeq" id="WP_106132974.1">
    <property type="nucleotide sequence ID" value="NZ_PVTR01000003.1"/>
</dbReference>
<proteinExistence type="predicted"/>
<feature type="transmembrane region" description="Helical" evidence="1">
    <location>
        <begin position="12"/>
        <end position="29"/>
    </location>
</feature>
<evidence type="ECO:0000256" key="1">
    <source>
        <dbReference type="SAM" id="Phobius"/>
    </source>
</evidence>